<comment type="caution">
    <text evidence="2">The sequence shown here is derived from an EMBL/GenBank/DDBJ whole genome shotgun (WGS) entry which is preliminary data.</text>
</comment>
<dbReference type="AlphaFoldDB" id="A0A1Y2D687"/>
<name>A0A1Y2D687_9PEZI</name>
<dbReference type="RefSeq" id="XP_040709332.1">
    <property type="nucleotide sequence ID" value="XM_040857110.1"/>
</dbReference>
<dbReference type="OrthoDB" id="5389734at2759"/>
<feature type="compositionally biased region" description="Low complexity" evidence="1">
    <location>
        <begin position="345"/>
        <end position="362"/>
    </location>
</feature>
<feature type="region of interest" description="Disordered" evidence="1">
    <location>
        <begin position="446"/>
        <end position="536"/>
    </location>
</feature>
<feature type="compositionally biased region" description="Polar residues" evidence="1">
    <location>
        <begin position="485"/>
        <end position="500"/>
    </location>
</feature>
<feature type="region of interest" description="Disordered" evidence="1">
    <location>
        <begin position="336"/>
        <end position="407"/>
    </location>
</feature>
<keyword evidence="3" id="KW-1185">Reference proteome</keyword>
<feature type="region of interest" description="Disordered" evidence="1">
    <location>
        <begin position="656"/>
        <end position="689"/>
    </location>
</feature>
<gene>
    <name evidence="2" type="ORF">BCR38DRAFT_357486</name>
</gene>
<feature type="compositionally biased region" description="Basic and acidic residues" evidence="1">
    <location>
        <begin position="672"/>
        <end position="689"/>
    </location>
</feature>
<accession>A0A1Y2D687</accession>
<reference evidence="2 3" key="1">
    <citation type="submission" date="2016-07" db="EMBL/GenBank/DDBJ databases">
        <title>Pervasive Adenine N6-methylation of Active Genes in Fungi.</title>
        <authorList>
            <consortium name="DOE Joint Genome Institute"/>
            <person name="Mondo S.J."/>
            <person name="Dannebaum R.O."/>
            <person name="Kuo R.C."/>
            <person name="Labutti K."/>
            <person name="Haridas S."/>
            <person name="Kuo A."/>
            <person name="Salamov A."/>
            <person name="Ahrendt S.R."/>
            <person name="Lipzen A."/>
            <person name="Sullivan W."/>
            <person name="Andreopoulos W.B."/>
            <person name="Clum A."/>
            <person name="Lindquist E."/>
            <person name="Daum C."/>
            <person name="Ramamoorthy G.K."/>
            <person name="Gryganskyi A."/>
            <person name="Culley D."/>
            <person name="Magnuson J.K."/>
            <person name="James T.Y."/>
            <person name="O'Malley M.A."/>
            <person name="Stajich J.E."/>
            <person name="Spatafora J.W."/>
            <person name="Visel A."/>
            <person name="Grigoriev I.V."/>
        </authorList>
    </citation>
    <scope>NUCLEOTIDE SEQUENCE [LARGE SCALE GENOMIC DNA]</scope>
    <source>
        <strain evidence="2 3">CBS 129021</strain>
    </source>
</reference>
<sequence length="689" mass="77541">MPTLFLSDSEDDDAPPTPRHHTEPAQSQAHAKPQQEAEPARKRMEDAAANVPRHPIPAMQSAFAESLIEATTNAAAQKPKLSFGDAKTRHNHLIDAERGAELYAELWRYRPGQSYHELWKLMAQVSFGVYLLLNGIANSNIQVVNILQGHIDEVDEFLEVAMEDVNFAIEDVKERIDFLKLPMNNMSTFEKMLEDRKFRLQIVTGNERIEHIVDRTTMALEATLNDVEEGLKSTKEFAVYLGDQQNRPWRQQRPDVVDIFDAMKGNAEGWYKAFVDLQENASVLDSLLTKIGQMVAEMNLRAGEVSRRTRVSPSGFELNLRASALMPLQFTVEPFSGSATDATHPQQASSKASQRSSSSTSRRPSDPYFASHSPCTSTGSACFRSPPASPSARDTLPDFQYKPPQTSDTALWTVPILEIDTEPEPQRESLRPSPIEEEGLFILQPRTYTPLPPAPLPSPMVQDHPMDSRYEPRPEDKPAKRTSLRQRLSQRGNNPPQSIQVPPRNVNRGKYESPRESPRPPHGPDSAYGSDAEGRPPVYLDASMFVDLPPPAMPNTIPSPLSDKQFFRPVQASPHSPLQQRPWTAVTAPAHMHRPHTSATHHQYSHQRNAPSTMGMSMLSNVTTANTEHKKLKKKKSAFGWLKKAFSLDEEERAAFEAKRQQQSPNLYQDGRSPKFLDGRRVEEPKRYY</sequence>
<dbReference type="GeneID" id="63773322"/>
<evidence type="ECO:0000256" key="1">
    <source>
        <dbReference type="SAM" id="MobiDB-lite"/>
    </source>
</evidence>
<dbReference type="EMBL" id="MCFJ01000031">
    <property type="protein sequence ID" value="ORY54808.1"/>
    <property type="molecule type" value="Genomic_DNA"/>
</dbReference>
<dbReference type="Proteomes" id="UP000193689">
    <property type="component" value="Unassembled WGS sequence"/>
</dbReference>
<feature type="compositionally biased region" description="Basic and acidic residues" evidence="1">
    <location>
        <begin position="33"/>
        <end position="46"/>
    </location>
</feature>
<feature type="compositionally biased region" description="Basic and acidic residues" evidence="1">
    <location>
        <begin position="464"/>
        <end position="479"/>
    </location>
</feature>
<evidence type="ECO:0000313" key="3">
    <source>
        <dbReference type="Proteomes" id="UP000193689"/>
    </source>
</evidence>
<feature type="region of interest" description="Disordered" evidence="1">
    <location>
        <begin position="1"/>
        <end position="47"/>
    </location>
</feature>
<dbReference type="STRING" id="1141098.A0A1Y2D687"/>
<feature type="compositionally biased region" description="Basic and acidic residues" evidence="1">
    <location>
        <begin position="509"/>
        <end position="519"/>
    </location>
</feature>
<dbReference type="InParanoid" id="A0A1Y2D687"/>
<proteinExistence type="predicted"/>
<protein>
    <submittedName>
        <fullName evidence="2">Uncharacterized protein</fullName>
    </submittedName>
</protein>
<organism evidence="2 3">
    <name type="scientific">Pseudomassariella vexata</name>
    <dbReference type="NCBI Taxonomy" id="1141098"/>
    <lineage>
        <taxon>Eukaryota</taxon>
        <taxon>Fungi</taxon>
        <taxon>Dikarya</taxon>
        <taxon>Ascomycota</taxon>
        <taxon>Pezizomycotina</taxon>
        <taxon>Sordariomycetes</taxon>
        <taxon>Xylariomycetidae</taxon>
        <taxon>Amphisphaeriales</taxon>
        <taxon>Pseudomassariaceae</taxon>
        <taxon>Pseudomassariella</taxon>
    </lineage>
</organism>
<evidence type="ECO:0000313" key="2">
    <source>
        <dbReference type="EMBL" id="ORY54808.1"/>
    </source>
</evidence>